<comment type="subcellular location">
    <subcellularLocation>
        <location evidence="6">Cytoplasm</location>
    </subcellularLocation>
    <subcellularLocation>
        <location evidence="6">Endosome</location>
    </subcellularLocation>
</comment>
<keyword evidence="5" id="KW-0175">Coiled coil</keyword>
<feature type="domain" description="GLUE N-terminal" evidence="7">
    <location>
        <begin position="7"/>
        <end position="130"/>
    </location>
</feature>
<reference evidence="8 9" key="1">
    <citation type="submission" date="2015-12" db="EMBL/GenBank/DDBJ databases">
        <title>Dictyostelia acquired genes for synthesis and detection of signals that induce cell-type specialization by lateral gene transfer from prokaryotes.</title>
        <authorList>
            <person name="Gloeckner G."/>
            <person name="Schaap P."/>
        </authorList>
    </citation>
    <scope>NUCLEOTIDE SEQUENCE [LARGE SCALE GENOMIC DNA]</scope>
    <source>
        <strain evidence="8 9">TK</strain>
    </source>
</reference>
<dbReference type="OrthoDB" id="271448at2759"/>
<dbReference type="GO" id="GO:0043328">
    <property type="term" value="P:protein transport to vacuole involved in ubiquitin-dependent protein catabolic process via the multivesicular body sorting pathway"/>
    <property type="evidence" value="ECO:0007669"/>
    <property type="project" value="UniProtKB-UniRule"/>
</dbReference>
<dbReference type="GO" id="GO:0032266">
    <property type="term" value="F:phosphatidylinositol-3-phosphate binding"/>
    <property type="evidence" value="ECO:0007669"/>
    <property type="project" value="UniProtKB-UniRule"/>
</dbReference>
<keyword evidence="3 6" id="KW-0967">Endosome</keyword>
<dbReference type="PANTHER" id="PTHR13128">
    <property type="entry name" value="VACUOLAR PROTEIN-SORTING-ASSOCIATED PROTEIN 36"/>
    <property type="match status" value="1"/>
</dbReference>
<gene>
    <name evidence="8" type="ORF">DLAC_08849</name>
</gene>
<comment type="subunit">
    <text evidence="6">Component of the endosomal sorting complex required for transport II (ESCRT-II).</text>
</comment>
<dbReference type="FunFam" id="1.10.10.10:FF:000165">
    <property type="entry name" value="Vacuolar protein sorting protein (Vps36)"/>
    <property type="match status" value="1"/>
</dbReference>
<keyword evidence="4 6" id="KW-0653">Protein transport</keyword>
<dbReference type="SUPFAM" id="SSF46785">
    <property type="entry name" value="Winged helix' DNA-binding domain"/>
    <property type="match status" value="2"/>
</dbReference>
<evidence type="ECO:0000256" key="1">
    <source>
        <dbReference type="ARBA" id="ARBA00009697"/>
    </source>
</evidence>
<dbReference type="Pfam" id="PF11605">
    <property type="entry name" value="Vps36_ESCRT-II"/>
    <property type="match status" value="1"/>
</dbReference>
<comment type="function">
    <text evidence="6">Component of the ESCRT-II complex (endosomal sorting complex required for transport II), which is required for multivesicular body (MVB) formation and sorting of endosomal cargo proteins into MVBs.</text>
</comment>
<protein>
    <recommendedName>
        <fullName evidence="6">Vacuolar protein-sorting-associated protein 36</fullName>
    </recommendedName>
    <alternativeName>
        <fullName evidence="6">ESCRT-II complex subunit VPS36</fullName>
    </alternativeName>
</protein>
<keyword evidence="2 6" id="KW-0813">Transport</keyword>
<accession>A0A151Z8F2</accession>
<dbReference type="OMA" id="TLNARVW"/>
<evidence type="ECO:0000259" key="7">
    <source>
        <dbReference type="PROSITE" id="PS51495"/>
    </source>
</evidence>
<dbReference type="PANTHER" id="PTHR13128:SF12">
    <property type="entry name" value="VACUOLAR PROTEIN-SORTING-ASSOCIATED PROTEIN 36"/>
    <property type="match status" value="1"/>
</dbReference>
<dbReference type="GO" id="GO:0000814">
    <property type="term" value="C:ESCRT II complex"/>
    <property type="evidence" value="ECO:0007669"/>
    <property type="project" value="UniProtKB-UniRule"/>
</dbReference>
<dbReference type="InterPro" id="IPR036390">
    <property type="entry name" value="WH_DNA-bd_sf"/>
</dbReference>
<dbReference type="GO" id="GO:0031902">
    <property type="term" value="C:late endosome membrane"/>
    <property type="evidence" value="ECO:0007669"/>
    <property type="project" value="UniProtKB-UniRule"/>
</dbReference>
<evidence type="ECO:0000313" key="9">
    <source>
        <dbReference type="Proteomes" id="UP000076078"/>
    </source>
</evidence>
<dbReference type="InterPro" id="IPR037855">
    <property type="entry name" value="Vps36"/>
</dbReference>
<dbReference type="EMBL" id="LODT01000037">
    <property type="protein sequence ID" value="KYQ90246.1"/>
    <property type="molecule type" value="Genomic_DNA"/>
</dbReference>
<name>A0A151Z8F2_TIELA</name>
<dbReference type="InterPro" id="IPR036388">
    <property type="entry name" value="WH-like_DNA-bd_sf"/>
</dbReference>
<dbReference type="InterPro" id="IPR011993">
    <property type="entry name" value="PH-like_dom_sf"/>
</dbReference>
<dbReference type="Pfam" id="PF04157">
    <property type="entry name" value="EAP30"/>
    <property type="match status" value="1"/>
</dbReference>
<dbReference type="SUPFAM" id="SSF50729">
    <property type="entry name" value="PH domain-like"/>
    <property type="match status" value="1"/>
</dbReference>
<dbReference type="Gene3D" id="2.30.29.30">
    <property type="entry name" value="Pleckstrin-homology domain (PH domain)/Phosphotyrosine-binding domain (PTB)"/>
    <property type="match status" value="1"/>
</dbReference>
<dbReference type="FunCoup" id="A0A151Z8F2">
    <property type="interactions" value="84"/>
</dbReference>
<evidence type="ECO:0000256" key="4">
    <source>
        <dbReference type="ARBA" id="ARBA00022927"/>
    </source>
</evidence>
<keyword evidence="6" id="KW-0963">Cytoplasm</keyword>
<dbReference type="PROSITE" id="PS51495">
    <property type="entry name" value="GLUE"/>
    <property type="match status" value="1"/>
</dbReference>
<dbReference type="GO" id="GO:0043130">
    <property type="term" value="F:ubiquitin binding"/>
    <property type="evidence" value="ECO:0007669"/>
    <property type="project" value="UniProtKB-UniRule"/>
</dbReference>
<dbReference type="AlphaFoldDB" id="A0A151Z8F2"/>
<comment type="similarity">
    <text evidence="1 6">Belongs to the VPS36 family.</text>
</comment>
<evidence type="ECO:0000256" key="5">
    <source>
        <dbReference type="ARBA" id="ARBA00023054"/>
    </source>
</evidence>
<evidence type="ECO:0000313" key="8">
    <source>
        <dbReference type="EMBL" id="KYQ90246.1"/>
    </source>
</evidence>
<sequence length="403" mass="46212">METFFKKTNIENGKPQLIANELIIYLVENVTIYDGEQKTSYQNGVLYLTPFRVVWVLLPTIALSLSHEQILKIESYQKMFAISSSPKINIILPQKSFKFSFHQGKRDEFYNHYLLSIQKRKEFLSQNQPPPYIPLTNNSNNNNNVITTNINNNNNNDRFDSSKAGISGVLKTINDKTQQTDKILNEAFSDLNALMDKAKDMVTLSEKLRITLDKKTKDSSTAITEEEDEFKSFLLQMGIESPVTKKTAGSQYHNELSRQLSEWIIQKQVLTRQGTKSINCGMILLSDLYCIFNRARGIELISPDDLYRACLQFEILQLPLRLRKFDSGVIIVQSQYENDEQMAKEILDIITEKGPITAFDLSKIQQISLSLSTEKLLASEKTGKLCRDETIEGIRFFDNNIFI</sequence>
<dbReference type="Proteomes" id="UP000076078">
    <property type="component" value="Unassembled WGS sequence"/>
</dbReference>
<dbReference type="Gene3D" id="6.10.140.260">
    <property type="match status" value="1"/>
</dbReference>
<organism evidence="8 9">
    <name type="scientific">Tieghemostelium lacteum</name>
    <name type="common">Slime mold</name>
    <name type="synonym">Dictyostelium lacteum</name>
    <dbReference type="NCBI Taxonomy" id="361077"/>
    <lineage>
        <taxon>Eukaryota</taxon>
        <taxon>Amoebozoa</taxon>
        <taxon>Evosea</taxon>
        <taxon>Eumycetozoa</taxon>
        <taxon>Dictyostelia</taxon>
        <taxon>Dictyosteliales</taxon>
        <taxon>Raperosteliaceae</taxon>
        <taxon>Tieghemostelium</taxon>
    </lineage>
</organism>
<comment type="caution">
    <text evidence="8">The sequence shown here is derived from an EMBL/GenBank/DDBJ whole genome shotgun (WGS) entry which is preliminary data.</text>
</comment>
<evidence type="ECO:0000256" key="6">
    <source>
        <dbReference type="RuleBase" id="RU367095"/>
    </source>
</evidence>
<dbReference type="InParanoid" id="A0A151Z8F2"/>
<keyword evidence="9" id="KW-1185">Reference proteome</keyword>
<dbReference type="STRING" id="361077.A0A151Z8F2"/>
<dbReference type="Gene3D" id="1.10.10.10">
    <property type="entry name" value="Winged helix-like DNA-binding domain superfamily/Winged helix DNA-binding domain"/>
    <property type="match status" value="2"/>
</dbReference>
<evidence type="ECO:0000256" key="2">
    <source>
        <dbReference type="ARBA" id="ARBA00022448"/>
    </source>
</evidence>
<dbReference type="InterPro" id="IPR040608">
    <property type="entry name" value="Snf8/Vps36"/>
</dbReference>
<proteinExistence type="inferred from homology"/>
<dbReference type="InterPro" id="IPR021648">
    <property type="entry name" value="GLUE_dom"/>
</dbReference>
<evidence type="ECO:0000256" key="3">
    <source>
        <dbReference type="ARBA" id="ARBA00022753"/>
    </source>
</evidence>